<dbReference type="SUPFAM" id="SSF52096">
    <property type="entry name" value="ClpP/crotonase"/>
    <property type="match status" value="1"/>
</dbReference>
<dbReference type="Gene3D" id="3.90.226.10">
    <property type="entry name" value="2-enoyl-CoA Hydratase, Chain A, domain 1"/>
    <property type="match status" value="1"/>
</dbReference>
<dbReference type="PANTHER" id="PTHR43459:SF1">
    <property type="entry name" value="EG:BACN32G11.4 PROTEIN"/>
    <property type="match status" value="1"/>
</dbReference>
<reference evidence="2 3" key="1">
    <citation type="submission" date="2018-06" db="EMBL/GenBank/DDBJ databases">
        <title>Complete Genome Sequence of the Microcystin-Degrading Bacterium Sphingosinicella microcystinivorans Strain B-9.</title>
        <authorList>
            <person name="Jin H."/>
            <person name="Nishizawa T."/>
            <person name="Guo Y."/>
            <person name="Nishizawa A."/>
            <person name="Park H."/>
            <person name="Kato H."/>
            <person name="Tsuji K."/>
            <person name="Harada K."/>
        </authorList>
    </citation>
    <scope>NUCLEOTIDE SEQUENCE [LARGE SCALE GENOMIC DNA]</scope>
    <source>
        <strain evidence="2 3">B9</strain>
    </source>
</reference>
<dbReference type="Proteomes" id="UP000275727">
    <property type="component" value="Chromosome"/>
</dbReference>
<dbReference type="Gene3D" id="1.10.12.10">
    <property type="entry name" value="Lyase 2-enoyl-coa Hydratase, Chain A, domain 2"/>
    <property type="match status" value="1"/>
</dbReference>
<dbReference type="InterPro" id="IPR014748">
    <property type="entry name" value="Enoyl-CoA_hydra_C"/>
</dbReference>
<dbReference type="CDD" id="cd06558">
    <property type="entry name" value="crotonase-like"/>
    <property type="match status" value="1"/>
</dbReference>
<dbReference type="InterPro" id="IPR029045">
    <property type="entry name" value="ClpP/crotonase-like_dom_sf"/>
</dbReference>
<dbReference type="GO" id="GO:0003824">
    <property type="term" value="F:catalytic activity"/>
    <property type="evidence" value="ECO:0007669"/>
    <property type="project" value="UniProtKB-ARBA"/>
</dbReference>
<dbReference type="InterPro" id="IPR001753">
    <property type="entry name" value="Enoyl-CoA_hydra/iso"/>
</dbReference>
<protein>
    <submittedName>
        <fullName evidence="2">Enoyl-CoA hydratase</fullName>
    </submittedName>
</protein>
<dbReference type="PANTHER" id="PTHR43459">
    <property type="entry name" value="ENOYL-COA HYDRATASE"/>
    <property type="match status" value="1"/>
</dbReference>
<dbReference type="KEGG" id="smic:SmB9_04030"/>
<comment type="similarity">
    <text evidence="1">Belongs to the enoyl-CoA hydratase/isomerase family.</text>
</comment>
<evidence type="ECO:0000256" key="1">
    <source>
        <dbReference type="ARBA" id="ARBA00005254"/>
    </source>
</evidence>
<proteinExistence type="inferred from homology"/>
<accession>A0AAD1D2Y1</accession>
<dbReference type="Pfam" id="PF00378">
    <property type="entry name" value="ECH_1"/>
    <property type="match status" value="1"/>
</dbReference>
<dbReference type="EMBL" id="AP018711">
    <property type="protein sequence ID" value="BBE32745.1"/>
    <property type="molecule type" value="Genomic_DNA"/>
</dbReference>
<organism evidence="2 3">
    <name type="scientific">Sphingosinicella microcystinivorans</name>
    <dbReference type="NCBI Taxonomy" id="335406"/>
    <lineage>
        <taxon>Bacteria</taxon>
        <taxon>Pseudomonadati</taxon>
        <taxon>Pseudomonadota</taxon>
        <taxon>Alphaproteobacteria</taxon>
        <taxon>Sphingomonadales</taxon>
        <taxon>Sphingosinicellaceae</taxon>
        <taxon>Sphingosinicella</taxon>
    </lineage>
</organism>
<dbReference type="AlphaFoldDB" id="A0AAD1D2Y1"/>
<name>A0AAD1D2Y1_SPHMI</name>
<sequence length="272" mass="28738">MQMAYEHILLEEQDGIATLTINRPQVLNGLSTKTVGEMIHAIDSVRDNGTARVLLMTGAGRGFSSGADLSGGNAGAVPDSSGLPAGLMDTGKVLESHFNPLLERLMDLPVPFVTAVNGPAAGAGASIALAGDIVIATRSAYFLQAFVNIGLVPDVGSTWILPRLAGRARAQAMMMLGEKVPAAQALDWGMIYKVVDDDALMTEAGALAARLAKGPTRAYALIRQGLRQCLDKPLSEGLMVERRNQRLAGLTEDFAEGVAAFLQKRPPNFKGR</sequence>
<evidence type="ECO:0000313" key="2">
    <source>
        <dbReference type="EMBL" id="BBE32745.1"/>
    </source>
</evidence>
<gene>
    <name evidence="2" type="ORF">SmB9_04030</name>
</gene>
<evidence type="ECO:0000313" key="3">
    <source>
        <dbReference type="Proteomes" id="UP000275727"/>
    </source>
</evidence>